<keyword evidence="1" id="KW-0472">Membrane</keyword>
<evidence type="ECO:0000313" key="2">
    <source>
        <dbReference type="EMBL" id="RXK87246.1"/>
    </source>
</evidence>
<evidence type="ECO:0000256" key="1">
    <source>
        <dbReference type="SAM" id="Phobius"/>
    </source>
</evidence>
<protein>
    <recommendedName>
        <fullName evidence="4">TonB C-terminal domain-containing protein</fullName>
    </recommendedName>
</protein>
<keyword evidence="3" id="KW-1185">Reference proteome</keyword>
<dbReference type="SUPFAM" id="SSF49464">
    <property type="entry name" value="Carboxypeptidase regulatory domain-like"/>
    <property type="match status" value="1"/>
</dbReference>
<reference evidence="2 3" key="1">
    <citation type="submission" date="2019-01" db="EMBL/GenBank/DDBJ databases">
        <title>Filimonas sp. strain TTM-71.</title>
        <authorList>
            <person name="Chen W.-M."/>
        </authorList>
    </citation>
    <scope>NUCLEOTIDE SEQUENCE [LARGE SCALE GENOMIC DNA]</scope>
    <source>
        <strain evidence="2 3">TTM-71</strain>
    </source>
</reference>
<proteinExistence type="predicted"/>
<dbReference type="AlphaFoldDB" id="A0A4V1MAW0"/>
<dbReference type="EMBL" id="SDHZ01000001">
    <property type="protein sequence ID" value="RXK87246.1"/>
    <property type="molecule type" value="Genomic_DNA"/>
</dbReference>
<name>A0A4V1MAW0_9BACT</name>
<dbReference type="RefSeq" id="WP_129002996.1">
    <property type="nucleotide sequence ID" value="NZ_SDHZ01000001.1"/>
</dbReference>
<keyword evidence="1" id="KW-0812">Transmembrane</keyword>
<sequence length="473" mass="50250">MAEQQHHNYFTHTDIDRYLSGRMSAAEMHELERAALQDPFLADAIEGYRHTQAALSQQHLAQITGMLQQPAAPSMVVPINRRTFAPWMKIAAAVLAFAATGVLGWYFVQSPQKTGALDKPLAKTDHPVKVEVPPAISADSIKSTGPKLSGDAAVQADLKPAEAGIAPASGTNAKTPVAASKPAAVQVMPEAKESAALPPHNIRQEDAVIAAAAPLKASRLQDTIAHPAEAPAPANLATELSGRVAGLSVKSAARSNDLDEVVVTGYGTTRKKSVNASLAKISQTYTLQGKVVSEQGIPLANVAVRPGNGAPTVVTDQQGYFRIQSKDSAATVHLSSIGFNSSKAKLLAGTITSIQLEPSSQSLAGVVVKEMSTAKKEALLKDSTYPAGGWELFQEYVAKKLNRAIDTTGGDHYDGNLEIELEIIVENNGNPSEIKVIRSFDSKINDQAIEAVKNGPRWIANGKRKKARVIVKF</sequence>
<evidence type="ECO:0000313" key="3">
    <source>
        <dbReference type="Proteomes" id="UP000290545"/>
    </source>
</evidence>
<dbReference type="InterPro" id="IPR008969">
    <property type="entry name" value="CarboxyPept-like_regulatory"/>
</dbReference>
<dbReference type="OrthoDB" id="1112758at2"/>
<keyword evidence="1" id="KW-1133">Transmembrane helix</keyword>
<dbReference type="Pfam" id="PF13715">
    <property type="entry name" value="CarbopepD_reg_2"/>
    <property type="match status" value="1"/>
</dbReference>
<feature type="transmembrane region" description="Helical" evidence="1">
    <location>
        <begin position="90"/>
        <end position="108"/>
    </location>
</feature>
<accession>A0A4V1MAW0</accession>
<organism evidence="2 3">
    <name type="scientific">Filimonas effusa</name>
    <dbReference type="NCBI Taxonomy" id="2508721"/>
    <lineage>
        <taxon>Bacteria</taxon>
        <taxon>Pseudomonadati</taxon>
        <taxon>Bacteroidota</taxon>
        <taxon>Chitinophagia</taxon>
        <taxon>Chitinophagales</taxon>
        <taxon>Chitinophagaceae</taxon>
        <taxon>Filimonas</taxon>
    </lineage>
</organism>
<evidence type="ECO:0008006" key="4">
    <source>
        <dbReference type="Google" id="ProtNLM"/>
    </source>
</evidence>
<dbReference type="Proteomes" id="UP000290545">
    <property type="component" value="Unassembled WGS sequence"/>
</dbReference>
<gene>
    <name evidence="2" type="ORF">ESB13_10825</name>
</gene>
<comment type="caution">
    <text evidence="2">The sequence shown here is derived from an EMBL/GenBank/DDBJ whole genome shotgun (WGS) entry which is preliminary data.</text>
</comment>